<evidence type="ECO:0000313" key="1">
    <source>
        <dbReference type="EMBL" id="QDT07401.1"/>
    </source>
</evidence>
<evidence type="ECO:0000313" key="2">
    <source>
        <dbReference type="Proteomes" id="UP000318538"/>
    </source>
</evidence>
<dbReference type="OrthoDB" id="283972at2"/>
<dbReference type="AlphaFoldDB" id="A0A517NJU6"/>
<dbReference type="Pfam" id="PF09720">
    <property type="entry name" value="Unstab_antitox"/>
    <property type="match status" value="1"/>
</dbReference>
<reference evidence="1 2" key="1">
    <citation type="submission" date="2019-02" db="EMBL/GenBank/DDBJ databases">
        <title>Deep-cultivation of Planctomycetes and their phenomic and genomic characterization uncovers novel biology.</title>
        <authorList>
            <person name="Wiegand S."/>
            <person name="Jogler M."/>
            <person name="Boedeker C."/>
            <person name="Pinto D."/>
            <person name="Vollmers J."/>
            <person name="Rivas-Marin E."/>
            <person name="Kohn T."/>
            <person name="Peeters S.H."/>
            <person name="Heuer A."/>
            <person name="Rast P."/>
            <person name="Oberbeckmann S."/>
            <person name="Bunk B."/>
            <person name="Jeske O."/>
            <person name="Meyerdierks A."/>
            <person name="Storesund J.E."/>
            <person name="Kallscheuer N."/>
            <person name="Luecker S."/>
            <person name="Lage O.M."/>
            <person name="Pohl T."/>
            <person name="Merkel B.J."/>
            <person name="Hornburger P."/>
            <person name="Mueller R.-W."/>
            <person name="Bruemmer F."/>
            <person name="Labrenz M."/>
            <person name="Spormann A.M."/>
            <person name="Op den Camp H."/>
            <person name="Overmann J."/>
            <person name="Amann R."/>
            <person name="Jetten M.S.M."/>
            <person name="Mascher T."/>
            <person name="Medema M.H."/>
            <person name="Devos D.P."/>
            <person name="Kaster A.-K."/>
            <person name="Ovreas L."/>
            <person name="Rohde M."/>
            <person name="Galperin M.Y."/>
            <person name="Jogler C."/>
        </authorList>
    </citation>
    <scope>NUCLEOTIDE SEQUENCE [LARGE SCALE GENOMIC DNA]</scope>
    <source>
        <strain evidence="1 2">K22_7</strain>
    </source>
</reference>
<proteinExistence type="predicted"/>
<dbReference type="EMBL" id="CP036525">
    <property type="protein sequence ID" value="QDT07401.1"/>
    <property type="molecule type" value="Genomic_DNA"/>
</dbReference>
<keyword evidence="2" id="KW-1185">Reference proteome</keyword>
<accession>A0A517NJU6</accession>
<name>A0A517NJU6_9BACT</name>
<dbReference type="KEGG" id="rlc:K227x_58280"/>
<dbReference type="Proteomes" id="UP000318538">
    <property type="component" value="Chromosome"/>
</dbReference>
<dbReference type="RefSeq" id="WP_145175315.1">
    <property type="nucleotide sequence ID" value="NZ_CP036525.1"/>
</dbReference>
<dbReference type="InterPro" id="IPR013406">
    <property type="entry name" value="CHP02574_addiction_mod"/>
</dbReference>
<gene>
    <name evidence="1" type="ORF">K227x_58280</name>
</gene>
<organism evidence="1 2">
    <name type="scientific">Rubripirellula lacrimiformis</name>
    <dbReference type="NCBI Taxonomy" id="1930273"/>
    <lineage>
        <taxon>Bacteria</taxon>
        <taxon>Pseudomonadati</taxon>
        <taxon>Planctomycetota</taxon>
        <taxon>Planctomycetia</taxon>
        <taxon>Pirellulales</taxon>
        <taxon>Pirellulaceae</taxon>
        <taxon>Rubripirellula</taxon>
    </lineage>
</organism>
<sequence>MSESAQQLISSALQLPASDRAEVVDAILASLQPGIDGDSAAEIQDAWTPEIRSRIDDIDSGRVKTIPSAEAWKMIDGEAELPD</sequence>
<protein>
    <submittedName>
        <fullName evidence="1">Addiction module component</fullName>
    </submittedName>
</protein>